<dbReference type="InterPro" id="IPR001789">
    <property type="entry name" value="Sig_transdc_resp-reg_receiver"/>
</dbReference>
<dbReference type="AlphaFoldDB" id="A0A7W3LRR5"/>
<dbReference type="SUPFAM" id="SSF52172">
    <property type="entry name" value="CheY-like"/>
    <property type="match status" value="1"/>
</dbReference>
<dbReference type="SUPFAM" id="SSF46894">
    <property type="entry name" value="C-terminal effector domain of the bipartite response regulators"/>
    <property type="match status" value="1"/>
</dbReference>
<dbReference type="InterPro" id="IPR011006">
    <property type="entry name" value="CheY-like_superfamily"/>
</dbReference>
<dbReference type="Pfam" id="PF00072">
    <property type="entry name" value="Response_reg"/>
    <property type="match status" value="1"/>
</dbReference>
<name>A0A7W3LRR5_ACTNM</name>
<evidence type="ECO:0000256" key="5">
    <source>
        <dbReference type="PROSITE-ProRule" id="PRU00169"/>
    </source>
</evidence>
<dbReference type="RefSeq" id="WP_182845274.1">
    <property type="nucleotide sequence ID" value="NZ_BAAALP010000036.1"/>
</dbReference>
<dbReference type="CDD" id="cd17535">
    <property type="entry name" value="REC_NarL-like"/>
    <property type="match status" value="1"/>
</dbReference>
<evidence type="ECO:0000259" key="7">
    <source>
        <dbReference type="PROSITE" id="PS50110"/>
    </source>
</evidence>
<accession>A0A7W3LRR5</accession>
<dbReference type="PRINTS" id="PR00038">
    <property type="entry name" value="HTHLUXR"/>
</dbReference>
<evidence type="ECO:0000256" key="2">
    <source>
        <dbReference type="ARBA" id="ARBA00023015"/>
    </source>
</evidence>
<dbReference type="EMBL" id="JACJIA010000006">
    <property type="protein sequence ID" value="MBA8953017.1"/>
    <property type="molecule type" value="Genomic_DNA"/>
</dbReference>
<dbReference type="GO" id="GO:0006355">
    <property type="term" value="P:regulation of DNA-templated transcription"/>
    <property type="evidence" value="ECO:0007669"/>
    <property type="project" value="InterPro"/>
</dbReference>
<keyword evidence="1 5" id="KW-0597">Phosphoprotein</keyword>
<gene>
    <name evidence="8" type="ORF">HNR61_004667</name>
</gene>
<dbReference type="PANTHER" id="PTHR43214">
    <property type="entry name" value="TWO-COMPONENT RESPONSE REGULATOR"/>
    <property type="match status" value="1"/>
</dbReference>
<comment type="caution">
    <text evidence="8">The sequence shown here is derived from an EMBL/GenBank/DDBJ whole genome shotgun (WGS) entry which is preliminary data.</text>
</comment>
<keyword evidence="2" id="KW-0805">Transcription regulation</keyword>
<dbReference type="GO" id="GO:0000160">
    <property type="term" value="P:phosphorelay signal transduction system"/>
    <property type="evidence" value="ECO:0007669"/>
    <property type="project" value="InterPro"/>
</dbReference>
<dbReference type="InterPro" id="IPR039420">
    <property type="entry name" value="WalR-like"/>
</dbReference>
<feature type="domain" description="Response regulatory" evidence="7">
    <location>
        <begin position="14"/>
        <end position="130"/>
    </location>
</feature>
<dbReference type="Pfam" id="PF00196">
    <property type="entry name" value="GerE"/>
    <property type="match status" value="1"/>
</dbReference>
<reference evidence="8 9" key="1">
    <citation type="submission" date="2020-08" db="EMBL/GenBank/DDBJ databases">
        <title>Genomic Encyclopedia of Type Strains, Phase IV (KMG-IV): sequencing the most valuable type-strain genomes for metagenomic binning, comparative biology and taxonomic classification.</title>
        <authorList>
            <person name="Goeker M."/>
        </authorList>
    </citation>
    <scope>NUCLEOTIDE SEQUENCE [LARGE SCALE GENOMIC DNA]</scope>
    <source>
        <strain evidence="8 9">DSM 44197</strain>
    </source>
</reference>
<dbReference type="PANTHER" id="PTHR43214:SF24">
    <property type="entry name" value="TRANSCRIPTIONAL REGULATORY PROTEIN NARL-RELATED"/>
    <property type="match status" value="1"/>
</dbReference>
<dbReference type="InterPro" id="IPR000792">
    <property type="entry name" value="Tscrpt_reg_LuxR_C"/>
</dbReference>
<sequence>MRLNAAGGVPGTVRVVVVDDHPVVRAGLLGMLGGEPGFEVVAEAADGAEAIAAVARTRPDVVLSDLRMPGLDGVELIRRLAETAPRTRVLVLTTYDGADDVIPAIDAGAVGYLLKDSPREELFRGLRAAARGESVLAPSAAARLIERVRSPARPPGGPLSEREIEVLALVAGGASNRMIAAELFISEATVKTHLVRIFAKLGVSDRTAAAIAAHERGLLP</sequence>
<dbReference type="SMART" id="SM00421">
    <property type="entry name" value="HTH_LUXR"/>
    <property type="match status" value="1"/>
</dbReference>
<dbReference type="PROSITE" id="PS50043">
    <property type="entry name" value="HTH_LUXR_2"/>
    <property type="match status" value="1"/>
</dbReference>
<dbReference type="PROSITE" id="PS50110">
    <property type="entry name" value="RESPONSE_REGULATORY"/>
    <property type="match status" value="1"/>
</dbReference>
<dbReference type="SMART" id="SM00448">
    <property type="entry name" value="REC"/>
    <property type="match status" value="1"/>
</dbReference>
<dbReference type="Proteomes" id="UP000572680">
    <property type="component" value="Unassembled WGS sequence"/>
</dbReference>
<keyword evidence="9" id="KW-1185">Reference proteome</keyword>
<evidence type="ECO:0000256" key="3">
    <source>
        <dbReference type="ARBA" id="ARBA00023125"/>
    </source>
</evidence>
<evidence type="ECO:0000256" key="1">
    <source>
        <dbReference type="ARBA" id="ARBA00022553"/>
    </source>
</evidence>
<dbReference type="PROSITE" id="PS00622">
    <property type="entry name" value="HTH_LUXR_1"/>
    <property type="match status" value="1"/>
</dbReference>
<dbReference type="GO" id="GO:0003677">
    <property type="term" value="F:DNA binding"/>
    <property type="evidence" value="ECO:0007669"/>
    <property type="project" value="UniProtKB-KW"/>
</dbReference>
<dbReference type="Gene3D" id="3.40.50.2300">
    <property type="match status" value="1"/>
</dbReference>
<protein>
    <submittedName>
        <fullName evidence="8">DNA-binding NarL/FixJ family response regulator</fullName>
    </submittedName>
</protein>
<dbReference type="InterPro" id="IPR016032">
    <property type="entry name" value="Sig_transdc_resp-reg_C-effctor"/>
</dbReference>
<dbReference type="InterPro" id="IPR058245">
    <property type="entry name" value="NreC/VraR/RcsB-like_REC"/>
</dbReference>
<organism evidence="8 9">
    <name type="scientific">Actinomadura namibiensis</name>
    <dbReference type="NCBI Taxonomy" id="182080"/>
    <lineage>
        <taxon>Bacteria</taxon>
        <taxon>Bacillati</taxon>
        <taxon>Actinomycetota</taxon>
        <taxon>Actinomycetes</taxon>
        <taxon>Streptosporangiales</taxon>
        <taxon>Thermomonosporaceae</taxon>
        <taxon>Actinomadura</taxon>
    </lineage>
</organism>
<keyword evidence="4" id="KW-0804">Transcription</keyword>
<evidence type="ECO:0000256" key="4">
    <source>
        <dbReference type="ARBA" id="ARBA00023163"/>
    </source>
</evidence>
<keyword evidence="3 8" id="KW-0238">DNA-binding</keyword>
<dbReference type="CDD" id="cd06170">
    <property type="entry name" value="LuxR_C_like"/>
    <property type="match status" value="1"/>
</dbReference>
<proteinExistence type="predicted"/>
<evidence type="ECO:0000259" key="6">
    <source>
        <dbReference type="PROSITE" id="PS50043"/>
    </source>
</evidence>
<feature type="domain" description="HTH luxR-type" evidence="6">
    <location>
        <begin position="152"/>
        <end position="217"/>
    </location>
</feature>
<evidence type="ECO:0000313" key="8">
    <source>
        <dbReference type="EMBL" id="MBA8953017.1"/>
    </source>
</evidence>
<evidence type="ECO:0000313" key="9">
    <source>
        <dbReference type="Proteomes" id="UP000572680"/>
    </source>
</evidence>
<feature type="modified residue" description="4-aspartylphosphate" evidence="5">
    <location>
        <position position="65"/>
    </location>
</feature>